<keyword evidence="8" id="KW-1185">Reference proteome</keyword>
<comment type="caution">
    <text evidence="7">The sequence shown here is derived from an EMBL/GenBank/DDBJ whole genome shotgun (WGS) entry which is preliminary data.</text>
</comment>
<dbReference type="GO" id="GO:0006397">
    <property type="term" value="P:mRNA processing"/>
    <property type="evidence" value="ECO:0007669"/>
    <property type="project" value="UniProtKB-KW"/>
</dbReference>
<evidence type="ECO:0000256" key="5">
    <source>
        <dbReference type="PROSITE-ProRule" id="PRU00221"/>
    </source>
</evidence>
<dbReference type="Proteomes" id="UP000660262">
    <property type="component" value="Unassembled WGS sequence"/>
</dbReference>
<evidence type="ECO:0008006" key="9">
    <source>
        <dbReference type="Google" id="ProtNLM"/>
    </source>
</evidence>
<dbReference type="PANTHER" id="PTHR44006">
    <property type="entry name" value="U5 SMALL NUCLEAR RIBONUCLEOPROTEIN 40 KDA PROTEIN"/>
    <property type="match status" value="1"/>
</dbReference>
<evidence type="ECO:0000256" key="6">
    <source>
        <dbReference type="SAM" id="MobiDB-lite"/>
    </source>
</evidence>
<dbReference type="PROSITE" id="PS50082">
    <property type="entry name" value="WD_REPEATS_2"/>
    <property type="match status" value="5"/>
</dbReference>
<dbReference type="EMBL" id="BNJQ01000020">
    <property type="protein sequence ID" value="GHP08402.1"/>
    <property type="molecule type" value="Genomic_DNA"/>
</dbReference>
<feature type="repeat" description="WD" evidence="5">
    <location>
        <begin position="149"/>
        <end position="192"/>
    </location>
</feature>
<feature type="repeat" description="WD" evidence="5">
    <location>
        <begin position="64"/>
        <end position="95"/>
    </location>
</feature>
<accession>A0A830HNA4</accession>
<dbReference type="Gene3D" id="2.130.10.10">
    <property type="entry name" value="YVTN repeat-like/Quinoprotein amine dehydrogenase"/>
    <property type="match status" value="2"/>
</dbReference>
<evidence type="ECO:0000256" key="1">
    <source>
        <dbReference type="ARBA" id="ARBA00022574"/>
    </source>
</evidence>
<keyword evidence="3" id="KW-0677">Repeat</keyword>
<dbReference type="Pfam" id="PF00400">
    <property type="entry name" value="WD40"/>
    <property type="match status" value="5"/>
</dbReference>
<evidence type="ECO:0000256" key="2">
    <source>
        <dbReference type="ARBA" id="ARBA00022664"/>
    </source>
</evidence>
<dbReference type="GO" id="GO:0003723">
    <property type="term" value="F:RNA binding"/>
    <property type="evidence" value="ECO:0007669"/>
    <property type="project" value="TreeGrafter"/>
</dbReference>
<feature type="region of interest" description="Disordered" evidence="6">
    <location>
        <begin position="305"/>
        <end position="330"/>
    </location>
</feature>
<gene>
    <name evidence="7" type="ORF">PPROV_000714100</name>
</gene>
<dbReference type="PROSITE" id="PS50294">
    <property type="entry name" value="WD_REPEATS_REGION"/>
    <property type="match status" value="5"/>
</dbReference>
<feature type="repeat" description="WD" evidence="5">
    <location>
        <begin position="234"/>
        <end position="269"/>
    </location>
</feature>
<dbReference type="InterPro" id="IPR036322">
    <property type="entry name" value="WD40_repeat_dom_sf"/>
</dbReference>
<feature type="repeat" description="WD" evidence="5">
    <location>
        <begin position="365"/>
        <end position="395"/>
    </location>
</feature>
<dbReference type="InterPro" id="IPR015943">
    <property type="entry name" value="WD40/YVTN_repeat-like_dom_sf"/>
</dbReference>
<sequence length="404" mass="43711">MQAPKRPHEFDDDDDAYRNKQLALHSASDAPGKGKRQRVTSSALSTYVSGASAAPEAAPPTMRLEGHAQAVYCVKFSPDGTALASASHDRTVLLWRTTEDCASFVELRGHKNAVLDVRWMPDGQQLITASPDNTLRLWDASAAKSVRKFTEHASFVHAVDVSPRDGAQLAVSASDDGTAKVWDTRQRESVATFEEDYQVLACAMAPACDMVHTGSLDGDIRTYDLRAGKLCRTMRGHADAITDMQTDAEGSYLLSNAMDETLRVWDVRSFAPKQRCTMVAEGHTHGFERNMLRCAWSKWRRDASTGAVHVPPPTWSDGDDGGERPSDDGDIDASYVSGDVLIAAGSSDRCLNIWNATTGASVFRLAGHKGSVNAVDFHPSEPMVASGGQDRVIMLGPLVDESSA</sequence>
<dbReference type="SMART" id="SM00320">
    <property type="entry name" value="WD40"/>
    <property type="match status" value="7"/>
</dbReference>
<dbReference type="SUPFAM" id="SSF50978">
    <property type="entry name" value="WD40 repeat-like"/>
    <property type="match status" value="1"/>
</dbReference>
<dbReference type="PRINTS" id="PR00320">
    <property type="entry name" value="GPROTEINBRPT"/>
</dbReference>
<name>A0A830HNA4_9CHLO</name>
<organism evidence="7 8">
    <name type="scientific">Pycnococcus provasolii</name>
    <dbReference type="NCBI Taxonomy" id="41880"/>
    <lineage>
        <taxon>Eukaryota</taxon>
        <taxon>Viridiplantae</taxon>
        <taxon>Chlorophyta</taxon>
        <taxon>Pseudoscourfieldiophyceae</taxon>
        <taxon>Pseudoscourfieldiales</taxon>
        <taxon>Pycnococcaceae</taxon>
        <taxon>Pycnococcus</taxon>
    </lineage>
</organism>
<dbReference type="InterPro" id="IPR001680">
    <property type="entry name" value="WD40_rpt"/>
</dbReference>
<dbReference type="InterPro" id="IPR052234">
    <property type="entry name" value="U5_snRNP_Component"/>
</dbReference>
<reference evidence="7" key="1">
    <citation type="submission" date="2020-10" db="EMBL/GenBank/DDBJ databases">
        <title>Unveiling of a novel bifunctional photoreceptor, Dualchrome1, isolated from a cosmopolitan green alga.</title>
        <authorList>
            <person name="Suzuki S."/>
            <person name="Kawachi M."/>
        </authorList>
    </citation>
    <scope>NUCLEOTIDE SEQUENCE</scope>
    <source>
        <strain evidence="7">NIES 2893</strain>
    </source>
</reference>
<keyword evidence="1 5" id="KW-0853">WD repeat</keyword>
<protein>
    <recommendedName>
        <fullName evidence="9">Anaphase-promoting complex subunit 4 WD40 domain-containing protein</fullName>
    </recommendedName>
</protein>
<dbReference type="AlphaFoldDB" id="A0A830HNA4"/>
<feature type="region of interest" description="Disordered" evidence="6">
    <location>
        <begin position="1"/>
        <end position="39"/>
    </location>
</feature>
<dbReference type="GO" id="GO:0071013">
    <property type="term" value="C:catalytic step 2 spliceosome"/>
    <property type="evidence" value="ECO:0007669"/>
    <property type="project" value="TreeGrafter"/>
</dbReference>
<keyword evidence="4" id="KW-0508">mRNA splicing</keyword>
<evidence type="ECO:0000313" key="7">
    <source>
        <dbReference type="EMBL" id="GHP08402.1"/>
    </source>
</evidence>
<proteinExistence type="predicted"/>
<dbReference type="CDD" id="cd00200">
    <property type="entry name" value="WD40"/>
    <property type="match status" value="1"/>
</dbReference>
<evidence type="ECO:0000313" key="8">
    <source>
        <dbReference type="Proteomes" id="UP000660262"/>
    </source>
</evidence>
<dbReference type="GO" id="GO:0008380">
    <property type="term" value="P:RNA splicing"/>
    <property type="evidence" value="ECO:0007669"/>
    <property type="project" value="UniProtKB-KW"/>
</dbReference>
<keyword evidence="2" id="KW-0507">mRNA processing</keyword>
<dbReference type="PANTHER" id="PTHR44006:SF1">
    <property type="entry name" value="U5 SMALL NUCLEAR RIBONUCLEOPROTEIN 40 KDA PROTEIN"/>
    <property type="match status" value="1"/>
</dbReference>
<evidence type="ECO:0000256" key="3">
    <source>
        <dbReference type="ARBA" id="ARBA00022737"/>
    </source>
</evidence>
<dbReference type="InterPro" id="IPR019775">
    <property type="entry name" value="WD40_repeat_CS"/>
</dbReference>
<dbReference type="PROSITE" id="PS00678">
    <property type="entry name" value="WD_REPEATS_1"/>
    <property type="match status" value="1"/>
</dbReference>
<dbReference type="OrthoDB" id="1068471at2759"/>
<feature type="repeat" description="WD" evidence="5">
    <location>
        <begin position="107"/>
        <end position="148"/>
    </location>
</feature>
<evidence type="ECO:0000256" key="4">
    <source>
        <dbReference type="ARBA" id="ARBA00023187"/>
    </source>
</evidence>
<dbReference type="InterPro" id="IPR020472">
    <property type="entry name" value="WD40_PAC1"/>
</dbReference>